<name>A0ABU5SZD7_9CYAN</name>
<dbReference type="EMBL" id="JAYGHY010000062">
    <property type="protein sequence ID" value="MEA5443705.1"/>
    <property type="molecule type" value="Genomic_DNA"/>
</dbReference>
<dbReference type="Proteomes" id="UP001302329">
    <property type="component" value="Unassembled WGS sequence"/>
</dbReference>
<comment type="similarity">
    <text evidence="3">Belongs to the cyclophilin-type PPIase family.</text>
</comment>
<comment type="function">
    <text evidence="3">PPIases accelerate the folding of proteins. It catalyzes the cis-trans isomerization of proline imidic peptide bonds in oligopeptides.</text>
</comment>
<dbReference type="GO" id="GO:0003755">
    <property type="term" value="F:peptidyl-prolyl cis-trans isomerase activity"/>
    <property type="evidence" value="ECO:0007669"/>
    <property type="project" value="UniProtKB-EC"/>
</dbReference>
<sequence>MAQQGKRQRTTSASLGWRLLLLVVLGLTPLGLAACAADSGNQPLGCEAATTPCLQGTAVVAMETSKGPVEVSLDGAAAPLTAGNFVDLVRRGVYNGTVFHRVVREPVPFVVQGGDPSSADPKVAPSDYGSGGFVDPASGESRRIPLELKLSGSQEPRYGEEITTPTATRQLALTHERGAIAMARSNDPNSASAQFYVALQALPELDGRYAVFGRVTKGMEVIDRIQQGDKLIQARVIEGGTLVKKKP</sequence>
<feature type="domain" description="PPIase cyclophilin-type" evidence="4">
    <location>
        <begin position="56"/>
        <end position="247"/>
    </location>
</feature>
<evidence type="ECO:0000313" key="6">
    <source>
        <dbReference type="Proteomes" id="UP001302329"/>
    </source>
</evidence>
<keyword evidence="1 3" id="KW-0697">Rotamase</keyword>
<evidence type="ECO:0000313" key="5">
    <source>
        <dbReference type="EMBL" id="MEA5443705.1"/>
    </source>
</evidence>
<dbReference type="Pfam" id="PF00160">
    <property type="entry name" value="Pro_isomerase"/>
    <property type="match status" value="1"/>
</dbReference>
<accession>A0ABU5SZD7</accession>
<comment type="caution">
    <text evidence="5">The sequence shown here is derived from an EMBL/GenBank/DDBJ whole genome shotgun (WGS) entry which is preliminary data.</text>
</comment>
<keyword evidence="2 3" id="KW-0413">Isomerase</keyword>
<keyword evidence="6" id="KW-1185">Reference proteome</keyword>
<dbReference type="InterPro" id="IPR002130">
    <property type="entry name" value="Cyclophilin-type_PPIase_dom"/>
</dbReference>
<evidence type="ECO:0000259" key="4">
    <source>
        <dbReference type="PROSITE" id="PS50072"/>
    </source>
</evidence>
<evidence type="ECO:0000256" key="2">
    <source>
        <dbReference type="ARBA" id="ARBA00023235"/>
    </source>
</evidence>
<dbReference type="EC" id="5.2.1.8" evidence="3"/>
<organism evidence="5 6">
    <name type="scientific">Cyanobium gracile UHCC 0281</name>
    <dbReference type="NCBI Taxonomy" id="3110309"/>
    <lineage>
        <taxon>Bacteria</taxon>
        <taxon>Bacillati</taxon>
        <taxon>Cyanobacteriota</taxon>
        <taxon>Cyanophyceae</taxon>
        <taxon>Synechococcales</taxon>
        <taxon>Prochlorococcaceae</taxon>
        <taxon>Cyanobium</taxon>
    </lineage>
</organism>
<dbReference type="InterPro" id="IPR029000">
    <property type="entry name" value="Cyclophilin-like_dom_sf"/>
</dbReference>
<evidence type="ECO:0000256" key="3">
    <source>
        <dbReference type="RuleBase" id="RU363019"/>
    </source>
</evidence>
<dbReference type="PROSITE" id="PS50072">
    <property type="entry name" value="CSA_PPIASE_2"/>
    <property type="match status" value="1"/>
</dbReference>
<dbReference type="InterPro" id="IPR044665">
    <property type="entry name" value="E_coli_cyclophilin_A-like"/>
</dbReference>
<evidence type="ECO:0000256" key="1">
    <source>
        <dbReference type="ARBA" id="ARBA00023110"/>
    </source>
</evidence>
<dbReference type="PRINTS" id="PR00153">
    <property type="entry name" value="CSAPPISMRASE"/>
</dbReference>
<dbReference type="PANTHER" id="PTHR43246">
    <property type="entry name" value="PEPTIDYL-PROLYL CIS-TRANS ISOMERASE CYP38, CHLOROPLASTIC"/>
    <property type="match status" value="1"/>
</dbReference>
<gene>
    <name evidence="5" type="ORF">VB739_14190</name>
</gene>
<dbReference type="PROSITE" id="PS51257">
    <property type="entry name" value="PROKAR_LIPOPROTEIN"/>
    <property type="match status" value="1"/>
</dbReference>
<protein>
    <recommendedName>
        <fullName evidence="3">Peptidyl-prolyl cis-trans isomerase</fullName>
        <shortName evidence="3">PPIase</shortName>
        <ecNumber evidence="3">5.2.1.8</ecNumber>
    </recommendedName>
</protein>
<dbReference type="Gene3D" id="2.40.100.10">
    <property type="entry name" value="Cyclophilin-like"/>
    <property type="match status" value="1"/>
</dbReference>
<reference evidence="5 6" key="1">
    <citation type="submission" date="2023-12" db="EMBL/GenBank/DDBJ databases">
        <title>Baltic Sea Cyanobacteria.</title>
        <authorList>
            <person name="Delbaje E."/>
            <person name="Fewer D.P."/>
            <person name="Shishido T.K."/>
        </authorList>
    </citation>
    <scope>NUCLEOTIDE SEQUENCE [LARGE SCALE GENOMIC DNA]</scope>
    <source>
        <strain evidence="5 6">UHCC 0281</strain>
    </source>
</reference>
<dbReference type="SUPFAM" id="SSF50891">
    <property type="entry name" value="Cyclophilin-like"/>
    <property type="match status" value="1"/>
</dbReference>
<comment type="catalytic activity">
    <reaction evidence="3">
        <text>[protein]-peptidylproline (omega=180) = [protein]-peptidylproline (omega=0)</text>
        <dbReference type="Rhea" id="RHEA:16237"/>
        <dbReference type="Rhea" id="RHEA-COMP:10747"/>
        <dbReference type="Rhea" id="RHEA-COMP:10748"/>
        <dbReference type="ChEBI" id="CHEBI:83833"/>
        <dbReference type="ChEBI" id="CHEBI:83834"/>
        <dbReference type="EC" id="5.2.1.8"/>
    </reaction>
</comment>
<dbReference type="RefSeq" id="WP_323357679.1">
    <property type="nucleotide sequence ID" value="NZ_JAYGHY010000062.1"/>
</dbReference>
<proteinExistence type="inferred from homology"/>